<reference evidence="6 7" key="1">
    <citation type="journal article" date="2018" name="Nat. Biotechnol.">
        <title>A standardized bacterial taxonomy based on genome phylogeny substantially revises the tree of life.</title>
        <authorList>
            <person name="Parks D.H."/>
            <person name="Chuvochina M."/>
            <person name="Waite D.W."/>
            <person name="Rinke C."/>
            <person name="Skarshewski A."/>
            <person name="Chaumeil P.A."/>
            <person name="Hugenholtz P."/>
        </authorList>
    </citation>
    <scope>NUCLEOTIDE SEQUENCE [LARGE SCALE GENOMIC DNA]</scope>
    <source>
        <strain evidence="6">UBA8739</strain>
    </source>
</reference>
<keyword evidence="6" id="KW-0378">Hydrolase</keyword>
<feature type="transmembrane region" description="Helical" evidence="5">
    <location>
        <begin position="93"/>
        <end position="113"/>
    </location>
</feature>
<comment type="caution">
    <text evidence="6">The sequence shown here is derived from an EMBL/GenBank/DDBJ whole genome shotgun (WGS) entry which is preliminary data.</text>
</comment>
<dbReference type="Proteomes" id="UP000257706">
    <property type="component" value="Unassembled WGS sequence"/>
</dbReference>
<dbReference type="AlphaFoldDB" id="A0A3B9IUF2"/>
<feature type="non-terminal residue" evidence="6">
    <location>
        <position position="1"/>
    </location>
</feature>
<dbReference type="PANTHER" id="PTHR30249">
    <property type="entry name" value="PUTATIVE SEROTONIN TRANSPORTER"/>
    <property type="match status" value="1"/>
</dbReference>
<dbReference type="GO" id="GO:0016020">
    <property type="term" value="C:membrane"/>
    <property type="evidence" value="ECO:0007669"/>
    <property type="project" value="UniProtKB-SubCell"/>
</dbReference>
<keyword evidence="2 5" id="KW-0812">Transmembrane</keyword>
<evidence type="ECO:0000313" key="6">
    <source>
        <dbReference type="EMBL" id="HAE51436.1"/>
    </source>
</evidence>
<feature type="transmembrane region" description="Helical" evidence="5">
    <location>
        <begin position="6"/>
        <end position="25"/>
    </location>
</feature>
<feature type="transmembrane region" description="Helical" evidence="5">
    <location>
        <begin position="37"/>
        <end position="61"/>
    </location>
</feature>
<sequence>DYNRASHWLTIMVGPATVAFALPIWERRAVIRRYWPILTLGVVIGSGIAMASAWGMAHLLGLSDQLARSLMPRSVTMPFAMAVSDDIGGLPDLTAVFVILTGVCGAAIGEIMLTWLPLRSSLARGALFGMGAHGAGVAKAHQIGTEEGSIAGLVMVLAGLFNVLMAPVLAAMLAA</sequence>
<feature type="transmembrane region" description="Helical" evidence="5">
    <location>
        <begin position="150"/>
        <end position="174"/>
    </location>
</feature>
<evidence type="ECO:0000256" key="1">
    <source>
        <dbReference type="ARBA" id="ARBA00004141"/>
    </source>
</evidence>
<proteinExistence type="predicted"/>
<protein>
    <submittedName>
        <fullName evidence="6">Murein hydrolase effector protein LrgB</fullName>
    </submittedName>
</protein>
<dbReference type="InterPro" id="IPR007300">
    <property type="entry name" value="CidB/LrgB"/>
</dbReference>
<gene>
    <name evidence="6" type="ORF">DCK97_28895</name>
</gene>
<name>A0A3B9IUF2_9PROT</name>
<evidence type="ECO:0000256" key="3">
    <source>
        <dbReference type="ARBA" id="ARBA00022989"/>
    </source>
</evidence>
<dbReference type="GO" id="GO:0016787">
    <property type="term" value="F:hydrolase activity"/>
    <property type="evidence" value="ECO:0007669"/>
    <property type="project" value="UniProtKB-KW"/>
</dbReference>
<keyword evidence="3 5" id="KW-1133">Transmembrane helix</keyword>
<evidence type="ECO:0000256" key="2">
    <source>
        <dbReference type="ARBA" id="ARBA00022692"/>
    </source>
</evidence>
<dbReference type="Pfam" id="PF04172">
    <property type="entry name" value="LrgB"/>
    <property type="match status" value="1"/>
</dbReference>
<comment type="subcellular location">
    <subcellularLocation>
        <location evidence="1">Membrane</location>
        <topology evidence="1">Multi-pass membrane protein</topology>
    </subcellularLocation>
</comment>
<evidence type="ECO:0000256" key="5">
    <source>
        <dbReference type="SAM" id="Phobius"/>
    </source>
</evidence>
<organism evidence="6 7">
    <name type="scientific">Tistrella mobilis</name>
    <dbReference type="NCBI Taxonomy" id="171437"/>
    <lineage>
        <taxon>Bacteria</taxon>
        <taxon>Pseudomonadati</taxon>
        <taxon>Pseudomonadota</taxon>
        <taxon>Alphaproteobacteria</taxon>
        <taxon>Geminicoccales</taxon>
        <taxon>Geminicoccaceae</taxon>
        <taxon>Tistrella</taxon>
    </lineage>
</organism>
<keyword evidence="4 5" id="KW-0472">Membrane</keyword>
<dbReference type="PANTHER" id="PTHR30249:SF16">
    <property type="entry name" value="INNER MEMBRANE PROTEIN"/>
    <property type="match status" value="1"/>
</dbReference>
<evidence type="ECO:0000256" key="4">
    <source>
        <dbReference type="ARBA" id="ARBA00023136"/>
    </source>
</evidence>
<dbReference type="EMBL" id="DMAI01000481">
    <property type="protein sequence ID" value="HAE51436.1"/>
    <property type="molecule type" value="Genomic_DNA"/>
</dbReference>
<accession>A0A3B9IUF2</accession>
<evidence type="ECO:0000313" key="7">
    <source>
        <dbReference type="Proteomes" id="UP000257706"/>
    </source>
</evidence>